<dbReference type="GO" id="GO:0016757">
    <property type="term" value="F:glycosyltransferase activity"/>
    <property type="evidence" value="ECO:0007669"/>
    <property type="project" value="InterPro"/>
</dbReference>
<dbReference type="AlphaFoldDB" id="A0A9D7XPN8"/>
<sequence length="366" mass="42559">MEPKRICLICVEIFAWGKYGGFGKATRIIGRELVKRGYDVFAVVPRREDQKEEEILDGIKVLSFKPAELFSSGKIYEKIQADIYHSCEPSLGTWLAMKHVPNATHVVTARDPREWKDWLMEFSYPSKSRIQVIQNYFYEYSFLVRRSVRKADALYVPAHFLKEKAKRIYHYSSDIEFLATPTEVPAHVTKSDKPSVLYMGRIDPRKRLELMLELAKDFPEVTFKIAGKARVPEYETQLKKTYSQYPNIQFVGFVDQFKGDTHRNLLSEAWILMNTAVREGLPNSFVEAAGHRCAILSHVNPDDFASKFGIHVKNEDFHQSLQILLKDDLWKEMGDKGYEYVNSTYEVTVAMDAHEEMYRRAMEKKK</sequence>
<dbReference type="SUPFAM" id="SSF53756">
    <property type="entry name" value="UDP-Glycosyltransferase/glycogen phosphorylase"/>
    <property type="match status" value="1"/>
</dbReference>
<protein>
    <submittedName>
        <fullName evidence="3">Glycosyltransferase family 4 protein</fullName>
    </submittedName>
</protein>
<dbReference type="InterPro" id="IPR028098">
    <property type="entry name" value="Glyco_trans_4-like_N"/>
</dbReference>
<accession>A0A9D7XPN8</accession>
<proteinExistence type="predicted"/>
<dbReference type="Proteomes" id="UP000808337">
    <property type="component" value="Unassembled WGS sequence"/>
</dbReference>
<comment type="caution">
    <text evidence="3">The sequence shown here is derived from an EMBL/GenBank/DDBJ whole genome shotgun (WGS) entry which is preliminary data.</text>
</comment>
<dbReference type="CDD" id="cd03801">
    <property type="entry name" value="GT4_PimA-like"/>
    <property type="match status" value="1"/>
</dbReference>
<dbReference type="EMBL" id="JADKGY010000005">
    <property type="protein sequence ID" value="MBK9982211.1"/>
    <property type="molecule type" value="Genomic_DNA"/>
</dbReference>
<evidence type="ECO:0000259" key="2">
    <source>
        <dbReference type="Pfam" id="PF13439"/>
    </source>
</evidence>
<dbReference type="Gene3D" id="3.40.50.2000">
    <property type="entry name" value="Glycogen Phosphorylase B"/>
    <property type="match status" value="2"/>
</dbReference>
<evidence type="ECO:0000259" key="1">
    <source>
        <dbReference type="Pfam" id="PF00534"/>
    </source>
</evidence>
<reference evidence="3 4" key="1">
    <citation type="submission" date="2020-10" db="EMBL/GenBank/DDBJ databases">
        <title>Connecting structure to function with the recovery of over 1000 high-quality activated sludge metagenome-assembled genomes encoding full-length rRNA genes using long-read sequencing.</title>
        <authorList>
            <person name="Singleton C.M."/>
            <person name="Petriglieri F."/>
            <person name="Kristensen J.M."/>
            <person name="Kirkegaard R.H."/>
            <person name="Michaelsen T.Y."/>
            <person name="Andersen M.H."/>
            <person name="Karst S.M."/>
            <person name="Dueholm M.S."/>
            <person name="Nielsen P.H."/>
            <person name="Albertsen M."/>
        </authorList>
    </citation>
    <scope>NUCLEOTIDE SEQUENCE [LARGE SCALE GENOMIC DNA]</scope>
    <source>
        <strain evidence="3">Ribe_18-Q3-R11-54_MAXAC.273</strain>
    </source>
</reference>
<dbReference type="InterPro" id="IPR001296">
    <property type="entry name" value="Glyco_trans_1"/>
</dbReference>
<gene>
    <name evidence="3" type="ORF">IPP15_07265</name>
</gene>
<feature type="domain" description="Glycosyl transferase family 1" evidence="1">
    <location>
        <begin position="186"/>
        <end position="297"/>
    </location>
</feature>
<feature type="domain" description="Glycosyltransferase subfamily 4-like N-terminal" evidence="2">
    <location>
        <begin position="19"/>
        <end position="175"/>
    </location>
</feature>
<dbReference type="Pfam" id="PF13439">
    <property type="entry name" value="Glyco_transf_4"/>
    <property type="match status" value="1"/>
</dbReference>
<name>A0A9D7XPN8_9BACT</name>
<evidence type="ECO:0000313" key="4">
    <source>
        <dbReference type="Proteomes" id="UP000808337"/>
    </source>
</evidence>
<dbReference type="PANTHER" id="PTHR12526">
    <property type="entry name" value="GLYCOSYLTRANSFERASE"/>
    <property type="match status" value="1"/>
</dbReference>
<evidence type="ECO:0000313" key="3">
    <source>
        <dbReference type="EMBL" id="MBK9982211.1"/>
    </source>
</evidence>
<dbReference type="Pfam" id="PF00534">
    <property type="entry name" value="Glycos_transf_1"/>
    <property type="match status" value="1"/>
</dbReference>
<organism evidence="3 4">
    <name type="scientific">Candidatus Opimibacter skivensis</name>
    <dbReference type="NCBI Taxonomy" id="2982028"/>
    <lineage>
        <taxon>Bacteria</taxon>
        <taxon>Pseudomonadati</taxon>
        <taxon>Bacteroidota</taxon>
        <taxon>Saprospiria</taxon>
        <taxon>Saprospirales</taxon>
        <taxon>Saprospiraceae</taxon>
        <taxon>Candidatus Opimibacter</taxon>
    </lineage>
</organism>